<sequence>MRPTIKRLATAFSIFLFGLCGTSPASAQADDGPIEYIVRKGDTLISLGQRYFLSPQSYKMVAQQNRIANPHKIPVGKKLAIARHLLKFRAASAELIAVRGRVTLGESTAITGQKLQEGAAIATGPSSFATMMLDDGSRVSLPSNSAIRIRRLRTYVLGGILDYDFDVERGGVRSSVVKQKSTDDRYRVRTPKAVSAVRGTDFQSRFDPETQNDFAEVVEGALSVDAGDANARALPAGNGLAVTADGGVITEALLGPPEILQSGKLQSDDMVSFVAARAIPVRYTIAADSGFIEQIADSIAPDGKALFAGLADGNYFGRARAISATGIQGLPATFTFKRRLNSISGSAGKEDQGFVFRWRAEGSGLKRYHFQLFRNSTDSVAFVDEAGLDATMVTLSDLPLADYFWRVGSVQYGEAEVAISWTPLEKIAVSSP</sequence>
<feature type="signal peptide" evidence="1">
    <location>
        <begin position="1"/>
        <end position="27"/>
    </location>
</feature>
<feature type="chain" id="PRO_5026249847" description="LysM domain-containing protein" evidence="1">
    <location>
        <begin position="28"/>
        <end position="432"/>
    </location>
</feature>
<comment type="caution">
    <text evidence="3">The sequence shown here is derived from an EMBL/GenBank/DDBJ whole genome shotgun (WGS) entry which is preliminary data.</text>
</comment>
<dbReference type="CDD" id="cd00118">
    <property type="entry name" value="LysM"/>
    <property type="match status" value="1"/>
</dbReference>
<feature type="domain" description="LysM" evidence="2">
    <location>
        <begin position="34"/>
        <end position="81"/>
    </location>
</feature>
<dbReference type="Pfam" id="PF04773">
    <property type="entry name" value="FecR"/>
    <property type="match status" value="1"/>
</dbReference>
<reference evidence="3 4" key="1">
    <citation type="submission" date="2019-01" db="EMBL/GenBank/DDBJ databases">
        <title>Sphingorhabdus lacus sp.nov., isolated from an oligotrophic freshwater lake.</title>
        <authorList>
            <person name="Park M."/>
        </authorList>
    </citation>
    <scope>NUCLEOTIDE SEQUENCE [LARGE SCALE GENOMIC DNA]</scope>
    <source>
        <strain evidence="3 4">IMCC26285</strain>
    </source>
</reference>
<dbReference type="InterPro" id="IPR036779">
    <property type="entry name" value="LysM_dom_sf"/>
</dbReference>
<dbReference type="OrthoDB" id="9813091at2"/>
<evidence type="ECO:0000259" key="2">
    <source>
        <dbReference type="PROSITE" id="PS51782"/>
    </source>
</evidence>
<dbReference type="PANTHER" id="PTHR38731:SF1">
    <property type="entry name" value="FECR PROTEIN DOMAIN-CONTAINING PROTEIN"/>
    <property type="match status" value="1"/>
</dbReference>
<dbReference type="InterPro" id="IPR006860">
    <property type="entry name" value="FecR"/>
</dbReference>
<gene>
    <name evidence="3" type="ORF">EUU23_06795</name>
</gene>
<name>A0A6I4LVM9_9SPHN</name>
<dbReference type="RefSeq" id="WP_160353288.1">
    <property type="nucleotide sequence ID" value="NZ_SDWJ01000001.1"/>
</dbReference>
<dbReference type="PROSITE" id="PS51782">
    <property type="entry name" value="LYSM"/>
    <property type="match status" value="1"/>
</dbReference>
<dbReference type="SMART" id="SM00257">
    <property type="entry name" value="LysM"/>
    <property type="match status" value="1"/>
</dbReference>
<accession>A0A6I4LVM9</accession>
<dbReference type="InterPro" id="IPR018392">
    <property type="entry name" value="LysM"/>
</dbReference>
<organism evidence="3 4">
    <name type="scientific">Sphingorhabdus profundilacus</name>
    <dbReference type="NCBI Taxonomy" id="2509718"/>
    <lineage>
        <taxon>Bacteria</taxon>
        <taxon>Pseudomonadati</taxon>
        <taxon>Pseudomonadota</taxon>
        <taxon>Alphaproteobacteria</taxon>
        <taxon>Sphingomonadales</taxon>
        <taxon>Sphingomonadaceae</taxon>
        <taxon>Sphingorhabdus</taxon>
    </lineage>
</organism>
<dbReference type="Gene3D" id="3.10.350.10">
    <property type="entry name" value="LysM domain"/>
    <property type="match status" value="1"/>
</dbReference>
<evidence type="ECO:0000313" key="3">
    <source>
        <dbReference type="EMBL" id="MVZ97412.1"/>
    </source>
</evidence>
<dbReference type="EMBL" id="SDWJ01000001">
    <property type="protein sequence ID" value="MVZ97412.1"/>
    <property type="molecule type" value="Genomic_DNA"/>
</dbReference>
<dbReference type="SUPFAM" id="SSF54106">
    <property type="entry name" value="LysM domain"/>
    <property type="match status" value="1"/>
</dbReference>
<dbReference type="Pfam" id="PF01476">
    <property type="entry name" value="LysM"/>
    <property type="match status" value="1"/>
</dbReference>
<keyword evidence="1" id="KW-0732">Signal</keyword>
<evidence type="ECO:0000256" key="1">
    <source>
        <dbReference type="SAM" id="SignalP"/>
    </source>
</evidence>
<evidence type="ECO:0000313" key="4">
    <source>
        <dbReference type="Proteomes" id="UP000471147"/>
    </source>
</evidence>
<dbReference type="AlphaFoldDB" id="A0A6I4LVM9"/>
<dbReference type="PANTHER" id="PTHR38731">
    <property type="entry name" value="LIPL45-RELATED LIPOPROTEIN-RELATED"/>
    <property type="match status" value="1"/>
</dbReference>
<proteinExistence type="predicted"/>
<protein>
    <recommendedName>
        <fullName evidence="2">LysM domain-containing protein</fullName>
    </recommendedName>
</protein>
<keyword evidence="4" id="KW-1185">Reference proteome</keyword>
<dbReference type="Gene3D" id="2.60.120.1440">
    <property type="match status" value="1"/>
</dbReference>
<dbReference type="Proteomes" id="UP000471147">
    <property type="component" value="Unassembled WGS sequence"/>
</dbReference>